<dbReference type="Proteomes" id="UP001415169">
    <property type="component" value="Unassembled WGS sequence"/>
</dbReference>
<protein>
    <submittedName>
        <fullName evidence="2">ROK family protein</fullName>
    </submittedName>
</protein>
<accession>A0ABP7ZNW2</accession>
<dbReference type="Gene3D" id="3.30.420.40">
    <property type="match status" value="2"/>
</dbReference>
<dbReference type="EMBL" id="BAABBV010000002">
    <property type="protein sequence ID" value="GAA4166478.1"/>
    <property type="molecule type" value="Genomic_DNA"/>
</dbReference>
<dbReference type="InterPro" id="IPR043129">
    <property type="entry name" value="ATPase_NBD"/>
</dbReference>
<dbReference type="PANTHER" id="PTHR18964:SF149">
    <property type="entry name" value="BIFUNCTIONAL UDP-N-ACETYLGLUCOSAMINE 2-EPIMERASE_N-ACETYLMANNOSAMINE KINASE"/>
    <property type="match status" value="1"/>
</dbReference>
<gene>
    <name evidence="2" type="ORF">GCM10022286_31180</name>
</gene>
<evidence type="ECO:0000313" key="2">
    <source>
        <dbReference type="EMBL" id="GAA4166478.1"/>
    </source>
</evidence>
<dbReference type="Pfam" id="PF00480">
    <property type="entry name" value="ROK"/>
    <property type="match status" value="1"/>
</dbReference>
<reference evidence="2" key="2">
    <citation type="submission" date="2023-12" db="EMBL/GenBank/DDBJ databases">
        <authorList>
            <person name="Sun Q."/>
            <person name="Inoue M."/>
        </authorList>
    </citation>
    <scope>NUCLEOTIDE SEQUENCE</scope>
    <source>
        <strain evidence="2">JCM 17590</strain>
    </source>
</reference>
<proteinExistence type="inferred from homology"/>
<dbReference type="InterPro" id="IPR000600">
    <property type="entry name" value="ROK"/>
</dbReference>
<evidence type="ECO:0000256" key="1">
    <source>
        <dbReference type="ARBA" id="ARBA00006479"/>
    </source>
</evidence>
<evidence type="ECO:0000313" key="3">
    <source>
        <dbReference type="Proteomes" id="UP001415169"/>
    </source>
</evidence>
<name>A0ABP7ZNW2_9MICO</name>
<dbReference type="SUPFAM" id="SSF53067">
    <property type="entry name" value="Actin-like ATPase domain"/>
    <property type="match status" value="1"/>
</dbReference>
<dbReference type="RefSeq" id="WP_344792816.1">
    <property type="nucleotide sequence ID" value="NZ_BAABBV010000002.1"/>
</dbReference>
<organism evidence="2 3">
    <name type="scientific">Gryllotalpicola daejeonensis</name>
    <dbReference type="NCBI Taxonomy" id="993087"/>
    <lineage>
        <taxon>Bacteria</taxon>
        <taxon>Bacillati</taxon>
        <taxon>Actinomycetota</taxon>
        <taxon>Actinomycetes</taxon>
        <taxon>Micrococcales</taxon>
        <taxon>Microbacteriaceae</taxon>
        <taxon>Gryllotalpicola</taxon>
    </lineage>
</organism>
<dbReference type="PANTHER" id="PTHR18964">
    <property type="entry name" value="ROK (REPRESSOR, ORF, KINASE) FAMILY"/>
    <property type="match status" value="1"/>
</dbReference>
<keyword evidence="3" id="KW-1185">Reference proteome</keyword>
<comment type="caution">
    <text evidence="2">The sequence shown here is derived from an EMBL/GenBank/DDBJ whole genome shotgun (WGS) entry which is preliminary data.</text>
</comment>
<sequence>MSLPRAVLGIDVGGTTIKLRLETRSGELLDARRAPTPQGDAEALRLAELVAELAADAAQKGELDAIGLVVPGIVDAVTGRSVLAVNLGWRDVPVVELTRAALTRRGIHAPLAFGQDVRAGALAEATSGAARDVAGPVVFLPIGTGIAAAVVANGDVQFPDGWAGEVGQLRLTDARFGGRRLEEVASAAAVAAAAGTPDARTAVDRAAAGDPRASAALDDAVVALAEAAAWYVAVLGCSRIVLGGGLTEAGEVLLAPLRSAVSARTDGFPPVELVRAVHGDEAGAIGAAVLARRTATAGEAAR</sequence>
<dbReference type="CDD" id="cd23763">
    <property type="entry name" value="ASKHA_ATPase_ROK"/>
    <property type="match status" value="1"/>
</dbReference>
<comment type="similarity">
    <text evidence="1">Belongs to the ROK (NagC/XylR) family.</text>
</comment>
<reference evidence="2" key="1">
    <citation type="journal article" date="2014" name="Int. J. Syst. Evol. Microbiol.">
        <title>Complete genome of a new Firmicutes species belonging to the dominant human colonic microbiota ('Ruminococcus bicirculans') reveals two chromosomes and a selective capacity to utilize plant glucans.</title>
        <authorList>
            <consortium name="NISC Comparative Sequencing Program"/>
            <person name="Wegmann U."/>
            <person name="Louis P."/>
            <person name="Goesmann A."/>
            <person name="Henrissat B."/>
            <person name="Duncan S.H."/>
            <person name="Flint H.J."/>
        </authorList>
    </citation>
    <scope>NUCLEOTIDE SEQUENCE</scope>
    <source>
        <strain evidence="2">JCM 17590</strain>
    </source>
</reference>